<evidence type="ECO:0000313" key="1">
    <source>
        <dbReference type="EMBL" id="BAF59302.1"/>
    </source>
</evidence>
<organism evidence="1 2">
    <name type="scientific">Pelotomaculum thermopropionicum (strain DSM 13744 / JCM 10971 / SI)</name>
    <dbReference type="NCBI Taxonomy" id="370438"/>
    <lineage>
        <taxon>Bacteria</taxon>
        <taxon>Bacillati</taxon>
        <taxon>Bacillota</taxon>
        <taxon>Clostridia</taxon>
        <taxon>Eubacteriales</taxon>
        <taxon>Desulfotomaculaceae</taxon>
        <taxon>Pelotomaculum</taxon>
    </lineage>
</organism>
<dbReference type="EMBL" id="AP009389">
    <property type="protein sequence ID" value="BAF59302.1"/>
    <property type="molecule type" value="Genomic_DNA"/>
</dbReference>
<reference evidence="2" key="1">
    <citation type="journal article" date="2008" name="Genome Res.">
        <title>The genome of Pelotomaculum thermopropionicum reveals niche-associated evolution in anaerobic microbiota.</title>
        <authorList>
            <person name="Kosaka T."/>
            <person name="Kato S."/>
            <person name="Shimoyama T."/>
            <person name="Ishii S."/>
            <person name="Abe T."/>
            <person name="Watanabe K."/>
        </authorList>
    </citation>
    <scope>NUCLEOTIDE SEQUENCE [LARGE SCALE GENOMIC DNA]</scope>
    <source>
        <strain evidence="2">DSM 13744 / JCM 10971 / SI</strain>
    </source>
</reference>
<dbReference type="Gene3D" id="2.130.10.10">
    <property type="entry name" value="YVTN repeat-like/Quinoprotein amine dehydrogenase"/>
    <property type="match status" value="1"/>
</dbReference>
<keyword evidence="2" id="KW-1185">Reference proteome</keyword>
<dbReference type="InterPro" id="IPR011044">
    <property type="entry name" value="Quino_amine_DH_bsu"/>
</dbReference>
<proteinExistence type="predicted"/>
<evidence type="ECO:0000313" key="2">
    <source>
        <dbReference type="Proteomes" id="UP000006556"/>
    </source>
</evidence>
<name>A5D363_PELTS</name>
<sequence length="354" mass="37624">MKYKLGRVDDIISAFNSISQKQDKANHKLSRLSTTVSSINTKVANQVEVLRSQVYLFSSDMGWLGIWDIASGSYKGFVNVGSSSSGKMTVAGETGQVFLLAENGNKIFIIDPYLPGVTGAFQFDAVASFAVSPGGQRIFVSQNSSSILTEVDAYSGKTMRNFNLPGTGLHLTICPEAYMIYFSVAGTKAVYSVQYLAGEVAKVFDLPDDAVKMAPYKFGNKFGLLVLSGSGNTAAITKWDKSTDTTSTVQVANASEIVVNPFTGQNYVASLNSIVFRALDGTVVKTVDLLDQAKQLTLSVDGVNLIAVVSAGKDALLVDTISGVVSTGPKALYPPTQKTAQLLLAHAQFGFASN</sequence>
<dbReference type="Proteomes" id="UP000006556">
    <property type="component" value="Chromosome"/>
</dbReference>
<dbReference type="HOGENOM" id="CLU_782676_0_0_9"/>
<dbReference type="STRING" id="370438.PTH_1121"/>
<dbReference type="KEGG" id="pth:PTH_1121"/>
<dbReference type="eggNOG" id="COG3391">
    <property type="taxonomic scope" value="Bacteria"/>
</dbReference>
<dbReference type="SUPFAM" id="SSF50969">
    <property type="entry name" value="YVTN repeat-like/Quinoprotein amine dehydrogenase"/>
    <property type="match status" value="1"/>
</dbReference>
<protein>
    <submittedName>
        <fullName evidence="1">Uncharacterized protein</fullName>
    </submittedName>
</protein>
<dbReference type="AlphaFoldDB" id="A5D363"/>
<gene>
    <name evidence="1" type="ordered locus">PTH_1121</name>
</gene>
<accession>A5D363</accession>
<dbReference type="InterPro" id="IPR015943">
    <property type="entry name" value="WD40/YVTN_repeat-like_dom_sf"/>
</dbReference>